<dbReference type="PROSITE" id="PS50995">
    <property type="entry name" value="HTH_MARR_2"/>
    <property type="match status" value="1"/>
</dbReference>
<dbReference type="EMBL" id="AP025730">
    <property type="protein sequence ID" value="BDI06738.1"/>
    <property type="molecule type" value="Genomic_DNA"/>
</dbReference>
<evidence type="ECO:0000259" key="1">
    <source>
        <dbReference type="PROSITE" id="PS50995"/>
    </source>
</evidence>
<protein>
    <recommendedName>
        <fullName evidence="1">HTH marR-type domain-containing protein</fullName>
    </recommendedName>
</protein>
<accession>A0ABM7YQD9</accession>
<dbReference type="RefSeq" id="WP_251969986.1">
    <property type="nucleotide sequence ID" value="NZ_AP025730.1"/>
</dbReference>
<evidence type="ECO:0000313" key="3">
    <source>
        <dbReference type="Proteomes" id="UP001057498"/>
    </source>
</evidence>
<feature type="domain" description="HTH marR-type" evidence="1">
    <location>
        <begin position="1"/>
        <end position="125"/>
    </location>
</feature>
<dbReference type="Pfam" id="PF12802">
    <property type="entry name" value="MarR_2"/>
    <property type="match status" value="1"/>
</dbReference>
<dbReference type="InterPro" id="IPR000835">
    <property type="entry name" value="HTH_MarR-typ"/>
</dbReference>
<evidence type="ECO:0000313" key="2">
    <source>
        <dbReference type="EMBL" id="BDI06738.1"/>
    </source>
</evidence>
<dbReference type="PANTHER" id="PTHR33164:SF89">
    <property type="entry name" value="MARR FAMILY REGULATORY PROTEIN"/>
    <property type="match status" value="1"/>
</dbReference>
<dbReference type="Proteomes" id="UP001057498">
    <property type="component" value="Chromosome"/>
</dbReference>
<sequence>MQVGRAAQHAPVGRVVDSEVNPMEIRALRYFARHPLATQRDLVAHSGRDKGQVARILADLRERSLLDAQADEQDRRITRLQVSAAGLALLEAAGSHTAPLVAAGTAGLSEADRRPLVELLRRVQANLDGLPD</sequence>
<proteinExistence type="predicted"/>
<dbReference type="Gene3D" id="1.10.10.10">
    <property type="entry name" value="Winged helix-like DNA-binding domain superfamily/Winged helix DNA-binding domain"/>
    <property type="match status" value="1"/>
</dbReference>
<keyword evidence="3" id="KW-1185">Reference proteome</keyword>
<organism evidence="2 3">
    <name type="scientific">Sphaerotilus microaerophilus</name>
    <dbReference type="NCBI Taxonomy" id="2914710"/>
    <lineage>
        <taxon>Bacteria</taxon>
        <taxon>Pseudomonadati</taxon>
        <taxon>Pseudomonadota</taxon>
        <taxon>Betaproteobacteria</taxon>
        <taxon>Burkholderiales</taxon>
        <taxon>Sphaerotilaceae</taxon>
        <taxon>Sphaerotilus</taxon>
    </lineage>
</organism>
<dbReference type="PANTHER" id="PTHR33164">
    <property type="entry name" value="TRANSCRIPTIONAL REGULATOR, MARR FAMILY"/>
    <property type="match status" value="1"/>
</dbReference>
<dbReference type="InterPro" id="IPR039422">
    <property type="entry name" value="MarR/SlyA-like"/>
</dbReference>
<reference evidence="2" key="1">
    <citation type="submission" date="2022-04" db="EMBL/GenBank/DDBJ databases">
        <title>Whole genome sequence of Sphaerotilus sp. FB-5.</title>
        <authorList>
            <person name="Takeda M."/>
            <person name="Narihara S."/>
            <person name="Akimoto M."/>
            <person name="Akimoto R."/>
            <person name="Nishiyashiki S."/>
            <person name="Murakami T."/>
        </authorList>
    </citation>
    <scope>NUCLEOTIDE SEQUENCE</scope>
    <source>
        <strain evidence="2">FB-5</strain>
    </source>
</reference>
<dbReference type="SUPFAM" id="SSF46785">
    <property type="entry name" value="Winged helix' DNA-binding domain"/>
    <property type="match status" value="1"/>
</dbReference>
<dbReference type="SMART" id="SM00347">
    <property type="entry name" value="HTH_MARR"/>
    <property type="match status" value="1"/>
</dbReference>
<dbReference type="InterPro" id="IPR036390">
    <property type="entry name" value="WH_DNA-bd_sf"/>
</dbReference>
<name>A0ABM7YQD9_9BURK</name>
<gene>
    <name evidence="2" type="ORF">CATMQ487_37080</name>
</gene>
<dbReference type="InterPro" id="IPR036388">
    <property type="entry name" value="WH-like_DNA-bd_sf"/>
</dbReference>